<keyword evidence="1" id="KW-0808">Transferase</keyword>
<dbReference type="RefSeq" id="WP_102163798.1">
    <property type="nucleotide sequence ID" value="NZ_PNHD01000002.1"/>
</dbReference>
<dbReference type="AlphaFoldDB" id="A0A2N6SUF5"/>
<dbReference type="GO" id="GO:0016301">
    <property type="term" value="F:kinase activity"/>
    <property type="evidence" value="ECO:0007669"/>
    <property type="project" value="UniProtKB-KW"/>
</dbReference>
<dbReference type="EMBL" id="PNHD01000002">
    <property type="protein sequence ID" value="PMC60701.1"/>
    <property type="molecule type" value="Genomic_DNA"/>
</dbReference>
<protein>
    <submittedName>
        <fullName evidence="1">GTP pyrophosphokinase</fullName>
    </submittedName>
</protein>
<dbReference type="Gene3D" id="1.10.3210.10">
    <property type="entry name" value="Hypothetical protein af1432"/>
    <property type="match status" value="1"/>
</dbReference>
<dbReference type="Proteomes" id="UP000235723">
    <property type="component" value="Unassembled WGS sequence"/>
</dbReference>
<name>A0A2N6SUF5_FINMA</name>
<reference evidence="1 2" key="1">
    <citation type="submission" date="2017-09" db="EMBL/GenBank/DDBJ databases">
        <title>Bacterial strain isolated from the female urinary microbiota.</title>
        <authorList>
            <person name="Thomas-White K."/>
            <person name="Kumar N."/>
            <person name="Forster S."/>
            <person name="Putonti C."/>
            <person name="Lawley T."/>
            <person name="Wolfe A.J."/>
        </authorList>
    </citation>
    <scope>NUCLEOTIDE SEQUENCE [LARGE SCALE GENOMIC DNA]</scope>
    <source>
        <strain evidence="1 2">UMB0115</strain>
    </source>
</reference>
<keyword evidence="1" id="KW-0418">Kinase</keyword>
<evidence type="ECO:0000313" key="2">
    <source>
        <dbReference type="Proteomes" id="UP000235723"/>
    </source>
</evidence>
<accession>A0A2N6SUF5</accession>
<gene>
    <name evidence="1" type="ORF">CJ208_02200</name>
</gene>
<comment type="caution">
    <text evidence="1">The sequence shown here is derived from an EMBL/GenBank/DDBJ whole genome shotgun (WGS) entry which is preliminary data.</text>
</comment>
<proteinExistence type="predicted"/>
<dbReference type="SUPFAM" id="SSF109604">
    <property type="entry name" value="HD-domain/PDEase-like"/>
    <property type="match status" value="1"/>
</dbReference>
<organism evidence="1 2">
    <name type="scientific">Finegoldia magna</name>
    <name type="common">Peptostreptococcus magnus</name>
    <dbReference type="NCBI Taxonomy" id="1260"/>
    <lineage>
        <taxon>Bacteria</taxon>
        <taxon>Bacillati</taxon>
        <taxon>Bacillota</taxon>
        <taxon>Tissierellia</taxon>
        <taxon>Tissierellales</taxon>
        <taxon>Peptoniphilaceae</taxon>
        <taxon>Finegoldia</taxon>
    </lineage>
</organism>
<evidence type="ECO:0000313" key="1">
    <source>
        <dbReference type="EMBL" id="PMC60701.1"/>
    </source>
</evidence>
<sequence length="138" mass="16313">MLNYLRALFIMLRAHKGQKDKGGHAYFLHPIRVSKKISDRRYKMVALLHDVLEDSDKYTINDFDFLDSEQKDALIKLSHPENVAYMDYVKNIKSNSIARKVKLMDLEDNMNLNRLKCLTEKDFKRVEKYKKARGYLLA</sequence>